<feature type="transmembrane region" description="Helical" evidence="6">
    <location>
        <begin position="367"/>
        <end position="388"/>
    </location>
</feature>
<dbReference type="EMBL" id="CP030103">
    <property type="protein sequence ID" value="AWX42810.1"/>
    <property type="molecule type" value="Genomic_DNA"/>
</dbReference>
<dbReference type="RefSeq" id="WP_084271870.1">
    <property type="nucleotide sequence ID" value="NZ_CP030103.1"/>
</dbReference>
<dbReference type="Pfam" id="PF03772">
    <property type="entry name" value="Competence"/>
    <property type="match status" value="1"/>
</dbReference>
<feature type="transmembrane region" description="Helical" evidence="6">
    <location>
        <begin position="213"/>
        <end position="231"/>
    </location>
</feature>
<feature type="transmembrane region" description="Helical" evidence="6">
    <location>
        <begin position="70"/>
        <end position="89"/>
    </location>
</feature>
<feature type="transmembrane region" description="Helical" evidence="6">
    <location>
        <begin position="312"/>
        <end position="329"/>
    </location>
</feature>
<sequence length="451" mass="54321">MIRYWKYQWYWCEKYNQIKKYFNYLNSFCFSFIVALLSFWMWMYTFDLVVCIVIFVLVCFNLFNWKFYLLLYVIFIVFISSYFIQQYLLSKINPNVDDHFVIKHIKDKLYSINYHSMTIFFSVYDKKFNNQDIVKIKGVISLKDNLTYFDLSNKSFFKIKISEINWVSKYIYSFDKIFNLHSTYSKSYLKLLMFGIKDNLGFQIYNKIKELNIAHLFVISGFHIGILYFILSKLLNKLKIKYITEIIIFVCLLMYLYFLNFSISSLRAFLFIYLLKINNGIFKKKFNSIDILCFTAFILIALNCYVIFDLSFILSFSITFMILIHLQLIKGIKNLILKQVVFILLTYLTSLLLSITIFNQISVLGLFNQLVFTPILILTYCLIPIFLYSKFLSEAYFYIFDSFINILHESNVLIHNSIHLYEYTLFIDVFYFLYVYINKIKSRNKTYLHKS</sequence>
<organism evidence="8 9">
    <name type="scientific">Metamycoplasma cloacale</name>
    <dbReference type="NCBI Taxonomy" id="92401"/>
    <lineage>
        <taxon>Bacteria</taxon>
        <taxon>Bacillati</taxon>
        <taxon>Mycoplasmatota</taxon>
        <taxon>Mycoplasmoidales</taxon>
        <taxon>Metamycoplasmataceae</taxon>
        <taxon>Metamycoplasma</taxon>
    </lineage>
</organism>
<gene>
    <name evidence="8" type="ORF">DK849_01895</name>
</gene>
<evidence type="ECO:0000256" key="5">
    <source>
        <dbReference type="ARBA" id="ARBA00023136"/>
    </source>
</evidence>
<dbReference type="GO" id="GO:0005886">
    <property type="term" value="C:plasma membrane"/>
    <property type="evidence" value="ECO:0007669"/>
    <property type="project" value="UniProtKB-SubCell"/>
</dbReference>
<evidence type="ECO:0000256" key="4">
    <source>
        <dbReference type="ARBA" id="ARBA00022989"/>
    </source>
</evidence>
<reference evidence="9" key="1">
    <citation type="submission" date="2018-06" db="EMBL/GenBank/DDBJ databases">
        <title>Complete genome sequences of Mycoplasma anatis, M. anseris and M. cloacale type strains.</title>
        <authorList>
            <person name="Grozner D."/>
            <person name="Forro B."/>
            <person name="Sulyok K.M."/>
            <person name="Marton S."/>
            <person name="Kreizinger Z."/>
            <person name="Banyai K."/>
            <person name="Gyuranecz M."/>
        </authorList>
    </citation>
    <scope>NUCLEOTIDE SEQUENCE [LARGE SCALE GENOMIC DNA]</scope>
    <source>
        <strain evidence="9">NCTC 10199</strain>
    </source>
</reference>
<evidence type="ECO:0000256" key="3">
    <source>
        <dbReference type="ARBA" id="ARBA00022692"/>
    </source>
</evidence>
<dbReference type="AlphaFoldDB" id="A0A2Z4LM73"/>
<evidence type="ECO:0000256" key="1">
    <source>
        <dbReference type="ARBA" id="ARBA00004651"/>
    </source>
</evidence>
<feature type="transmembrane region" description="Helical" evidence="6">
    <location>
        <begin position="341"/>
        <end position="361"/>
    </location>
</feature>
<keyword evidence="3 6" id="KW-0812">Transmembrane</keyword>
<feature type="transmembrane region" description="Helical" evidence="6">
    <location>
        <begin position="246"/>
        <end position="274"/>
    </location>
</feature>
<evidence type="ECO:0000256" key="6">
    <source>
        <dbReference type="SAM" id="Phobius"/>
    </source>
</evidence>
<feature type="domain" description="ComEC/Rec2-related protein" evidence="7">
    <location>
        <begin position="192"/>
        <end position="416"/>
    </location>
</feature>
<evidence type="ECO:0000256" key="2">
    <source>
        <dbReference type="ARBA" id="ARBA00022475"/>
    </source>
</evidence>
<name>A0A2Z4LM73_9BACT</name>
<evidence type="ECO:0000313" key="8">
    <source>
        <dbReference type="EMBL" id="AWX42810.1"/>
    </source>
</evidence>
<accession>A0A2Z4LM73</accession>
<evidence type="ECO:0000313" key="9">
    <source>
        <dbReference type="Proteomes" id="UP000249865"/>
    </source>
</evidence>
<feature type="transmembrane region" description="Helical" evidence="6">
    <location>
        <begin position="420"/>
        <end position="437"/>
    </location>
</feature>
<keyword evidence="2" id="KW-1003">Cell membrane</keyword>
<dbReference type="PANTHER" id="PTHR30619">
    <property type="entry name" value="DNA INTERNALIZATION/COMPETENCE PROTEIN COMEC/REC2"/>
    <property type="match status" value="1"/>
</dbReference>
<feature type="transmembrane region" description="Helical" evidence="6">
    <location>
        <begin position="286"/>
        <end position="306"/>
    </location>
</feature>
<dbReference type="NCBIfam" id="TIGR00360">
    <property type="entry name" value="ComEC_N-term"/>
    <property type="match status" value="1"/>
</dbReference>
<keyword evidence="4 6" id="KW-1133">Transmembrane helix</keyword>
<dbReference type="PANTHER" id="PTHR30619:SF7">
    <property type="entry name" value="BETA-LACTAMASE DOMAIN PROTEIN"/>
    <property type="match status" value="1"/>
</dbReference>
<dbReference type="NCBIfam" id="NF045979">
    <property type="entry name" value="ComEC_MAG0480"/>
    <property type="match status" value="1"/>
</dbReference>
<proteinExistence type="predicted"/>
<protein>
    <submittedName>
        <fullName evidence="8">ComEC/Rec2 family competence protein</fullName>
    </submittedName>
</protein>
<feature type="transmembrane region" description="Helical" evidence="6">
    <location>
        <begin position="46"/>
        <end position="63"/>
    </location>
</feature>
<dbReference type="InterPro" id="IPR004477">
    <property type="entry name" value="ComEC_N"/>
</dbReference>
<dbReference type="Proteomes" id="UP000249865">
    <property type="component" value="Chromosome"/>
</dbReference>
<keyword evidence="9" id="KW-1185">Reference proteome</keyword>
<comment type="subcellular location">
    <subcellularLocation>
        <location evidence="1">Cell membrane</location>
        <topology evidence="1">Multi-pass membrane protein</topology>
    </subcellularLocation>
</comment>
<dbReference type="InterPro" id="IPR052159">
    <property type="entry name" value="Competence_DNA_uptake"/>
</dbReference>
<feature type="transmembrane region" description="Helical" evidence="6">
    <location>
        <begin position="21"/>
        <end position="40"/>
    </location>
</feature>
<keyword evidence="5 6" id="KW-0472">Membrane</keyword>
<dbReference type="KEGG" id="mclo:DK849_01895"/>
<evidence type="ECO:0000259" key="7">
    <source>
        <dbReference type="Pfam" id="PF03772"/>
    </source>
</evidence>
<dbReference type="OrthoDB" id="396422at2"/>